<dbReference type="AlphaFoldDB" id="W2ZC36"/>
<evidence type="ECO:0000313" key="2">
    <source>
        <dbReference type="Proteomes" id="UP000018948"/>
    </source>
</evidence>
<name>W2ZC36_PHYNI</name>
<dbReference type="Proteomes" id="UP000018948">
    <property type="component" value="Unassembled WGS sequence"/>
</dbReference>
<gene>
    <name evidence="1" type="ORF">F442_08865</name>
</gene>
<accession>W2ZC36</accession>
<sequence length="58" mass="6337">MVRRLVLDRISNILGNGLLALSWCQFSSCAQVSLNGGQSEAISCNIDESRAKLAKRDK</sequence>
<evidence type="ECO:0000313" key="1">
    <source>
        <dbReference type="EMBL" id="ETP44561.1"/>
    </source>
</evidence>
<organism evidence="1 2">
    <name type="scientific">Phytophthora nicotianae P10297</name>
    <dbReference type="NCBI Taxonomy" id="1317064"/>
    <lineage>
        <taxon>Eukaryota</taxon>
        <taxon>Sar</taxon>
        <taxon>Stramenopiles</taxon>
        <taxon>Oomycota</taxon>
        <taxon>Peronosporomycetes</taxon>
        <taxon>Peronosporales</taxon>
        <taxon>Peronosporaceae</taxon>
        <taxon>Phytophthora</taxon>
    </lineage>
</organism>
<dbReference type="EMBL" id="ANIY01001853">
    <property type="protein sequence ID" value="ETP44561.1"/>
    <property type="molecule type" value="Genomic_DNA"/>
</dbReference>
<reference evidence="1 2" key="1">
    <citation type="submission" date="2013-11" db="EMBL/GenBank/DDBJ databases">
        <title>The Genome Sequence of Phytophthora parasitica P10297.</title>
        <authorList>
            <consortium name="The Broad Institute Genomics Platform"/>
            <person name="Russ C."/>
            <person name="Tyler B."/>
            <person name="Panabieres F."/>
            <person name="Shan W."/>
            <person name="Tripathy S."/>
            <person name="Grunwald N."/>
            <person name="Machado M."/>
            <person name="Johnson C.S."/>
            <person name="Walker B."/>
            <person name="Young S.K."/>
            <person name="Zeng Q."/>
            <person name="Gargeya S."/>
            <person name="Fitzgerald M."/>
            <person name="Haas B."/>
            <person name="Abouelleil A."/>
            <person name="Allen A.W."/>
            <person name="Alvarado L."/>
            <person name="Arachchi H.M."/>
            <person name="Berlin A.M."/>
            <person name="Chapman S.B."/>
            <person name="Gainer-Dewar J."/>
            <person name="Goldberg J."/>
            <person name="Griggs A."/>
            <person name="Gujja S."/>
            <person name="Hansen M."/>
            <person name="Howarth C."/>
            <person name="Imamovic A."/>
            <person name="Ireland A."/>
            <person name="Larimer J."/>
            <person name="McCowan C."/>
            <person name="Murphy C."/>
            <person name="Pearson M."/>
            <person name="Poon T.W."/>
            <person name="Priest M."/>
            <person name="Roberts A."/>
            <person name="Saif S."/>
            <person name="Shea T."/>
            <person name="Sisk P."/>
            <person name="Sykes S."/>
            <person name="Wortman J."/>
            <person name="Nusbaum C."/>
            <person name="Birren B."/>
        </authorList>
    </citation>
    <scope>NUCLEOTIDE SEQUENCE [LARGE SCALE GENOMIC DNA]</scope>
    <source>
        <strain evidence="1 2">P10297</strain>
    </source>
</reference>
<comment type="caution">
    <text evidence="1">The sequence shown here is derived from an EMBL/GenBank/DDBJ whole genome shotgun (WGS) entry which is preliminary data.</text>
</comment>
<proteinExistence type="predicted"/>
<protein>
    <submittedName>
        <fullName evidence="1">Uncharacterized protein</fullName>
    </submittedName>
</protein>